<dbReference type="Pfam" id="PF24105">
    <property type="entry name" value="Beta-prop_CAF1B_HIR1"/>
    <property type="match status" value="2"/>
</dbReference>
<feature type="repeat" description="WD" evidence="9">
    <location>
        <begin position="33"/>
        <end position="48"/>
    </location>
</feature>
<evidence type="ECO:0000256" key="6">
    <source>
        <dbReference type="ARBA" id="ARBA00022853"/>
    </source>
</evidence>
<feature type="compositionally biased region" description="Polar residues" evidence="10">
    <location>
        <begin position="499"/>
        <end position="517"/>
    </location>
</feature>
<keyword evidence="7" id="KW-0234">DNA repair</keyword>
<dbReference type="Gene3D" id="2.130.10.10">
    <property type="entry name" value="YVTN repeat-like/Quinoprotein amine dehydrogenase"/>
    <property type="match status" value="2"/>
</dbReference>
<dbReference type="SMART" id="SM00320">
    <property type="entry name" value="WD40"/>
    <property type="match status" value="6"/>
</dbReference>
<feature type="domain" description="CAF1B/HIR1 beta-propeller" evidence="11">
    <location>
        <begin position="1"/>
        <end position="216"/>
    </location>
</feature>
<evidence type="ECO:0000256" key="3">
    <source>
        <dbReference type="ARBA" id="ARBA00022574"/>
    </source>
</evidence>
<feature type="region of interest" description="Disordered" evidence="10">
    <location>
        <begin position="451"/>
        <end position="476"/>
    </location>
</feature>
<keyword evidence="8" id="KW-0539">Nucleus</keyword>
<evidence type="ECO:0000256" key="1">
    <source>
        <dbReference type="ARBA" id="ARBA00004123"/>
    </source>
</evidence>
<evidence type="ECO:0000256" key="5">
    <source>
        <dbReference type="ARBA" id="ARBA00022763"/>
    </source>
</evidence>
<evidence type="ECO:0000256" key="4">
    <source>
        <dbReference type="ARBA" id="ARBA00022737"/>
    </source>
</evidence>
<accession>A0ABP0ED51</accession>
<evidence type="ECO:0000256" key="8">
    <source>
        <dbReference type="ARBA" id="ARBA00023242"/>
    </source>
</evidence>
<comment type="similarity">
    <text evidence="2">Belongs to the WD repeat HIR1 family.</text>
</comment>
<evidence type="ECO:0000259" key="11">
    <source>
        <dbReference type="Pfam" id="PF24105"/>
    </source>
</evidence>
<evidence type="ECO:0000256" key="2">
    <source>
        <dbReference type="ARBA" id="ARBA00007306"/>
    </source>
</evidence>
<dbReference type="InterPro" id="IPR036322">
    <property type="entry name" value="WD40_repeat_dom_sf"/>
</dbReference>
<comment type="subcellular location">
    <subcellularLocation>
        <location evidence="1">Nucleus</location>
    </subcellularLocation>
</comment>
<dbReference type="PANTHER" id="PTHR15271">
    <property type="entry name" value="CHROMATIN ASSEMBLY FACTOR 1 SUBUNIT B"/>
    <property type="match status" value="1"/>
</dbReference>
<feature type="compositionally biased region" description="Basic and acidic residues" evidence="10">
    <location>
        <begin position="451"/>
        <end position="467"/>
    </location>
</feature>
<feature type="repeat" description="WD" evidence="9">
    <location>
        <begin position="60"/>
        <end position="92"/>
    </location>
</feature>
<feature type="domain" description="CAF1B/HIR1 beta-propeller" evidence="11">
    <location>
        <begin position="267"/>
        <end position="427"/>
    </location>
</feature>
<dbReference type="PANTHER" id="PTHR15271:SF4">
    <property type="entry name" value="CHROMATIN ASSEMBLY FACTOR 1 SUBUNIT B"/>
    <property type="match status" value="1"/>
</dbReference>
<feature type="region of interest" description="Disordered" evidence="10">
    <location>
        <begin position="499"/>
        <end position="542"/>
    </location>
</feature>
<evidence type="ECO:0000256" key="10">
    <source>
        <dbReference type="SAM" id="MobiDB-lite"/>
    </source>
</evidence>
<dbReference type="PROSITE" id="PS50082">
    <property type="entry name" value="WD_REPEATS_2"/>
    <property type="match status" value="4"/>
</dbReference>
<dbReference type="InterPro" id="IPR001680">
    <property type="entry name" value="WD40_rpt"/>
</dbReference>
<dbReference type="PROSITE" id="PS50294">
    <property type="entry name" value="WD_REPEATS_REGION"/>
    <property type="match status" value="3"/>
</dbReference>
<evidence type="ECO:0000256" key="7">
    <source>
        <dbReference type="ARBA" id="ARBA00023204"/>
    </source>
</evidence>
<feature type="compositionally biased region" description="Basic and acidic residues" evidence="10">
    <location>
        <begin position="519"/>
        <end position="531"/>
    </location>
</feature>
<keyword evidence="13" id="KW-1185">Reference proteome</keyword>
<evidence type="ECO:0000256" key="9">
    <source>
        <dbReference type="PROSITE-ProRule" id="PRU00221"/>
    </source>
</evidence>
<dbReference type="InterPro" id="IPR045145">
    <property type="entry name" value="PTHR15271"/>
</dbReference>
<keyword evidence="4" id="KW-0677">Repeat</keyword>
<evidence type="ECO:0000313" key="12">
    <source>
        <dbReference type="EMBL" id="CAK7903126.1"/>
    </source>
</evidence>
<dbReference type="InterPro" id="IPR015943">
    <property type="entry name" value="WD40/YVTN_repeat-like_dom_sf"/>
</dbReference>
<feature type="repeat" description="WD" evidence="9">
    <location>
        <begin position="119"/>
        <end position="153"/>
    </location>
</feature>
<dbReference type="Proteomes" id="UP001497600">
    <property type="component" value="Chromosome D"/>
</dbReference>
<dbReference type="InterPro" id="IPR055410">
    <property type="entry name" value="Beta-prop_CAF1B_HIR1"/>
</dbReference>
<organism evidence="12 13">
    <name type="scientific">[Candida] anglica</name>
    <dbReference type="NCBI Taxonomy" id="148631"/>
    <lineage>
        <taxon>Eukaryota</taxon>
        <taxon>Fungi</taxon>
        <taxon>Dikarya</taxon>
        <taxon>Ascomycota</taxon>
        <taxon>Saccharomycotina</taxon>
        <taxon>Pichiomycetes</taxon>
        <taxon>Debaryomycetaceae</taxon>
        <taxon>Kurtzmaniella</taxon>
    </lineage>
</organism>
<name>A0ABP0ED51_9ASCO</name>
<gene>
    <name evidence="12" type="primary">CAC2</name>
    <name evidence="12" type="ORF">CAAN4_D03092</name>
</gene>
<reference evidence="12 13" key="1">
    <citation type="submission" date="2024-01" db="EMBL/GenBank/DDBJ databases">
        <authorList>
            <consortium name="Genoscope - CEA"/>
            <person name="William W."/>
        </authorList>
    </citation>
    <scope>NUCLEOTIDE SEQUENCE [LARGE SCALE GENOMIC DNA]</scope>
    <source>
        <strain evidence="12 13">29B2s-10</strain>
    </source>
</reference>
<proteinExistence type="inferred from homology"/>
<dbReference type="EMBL" id="OZ004256">
    <property type="protein sequence ID" value="CAK7903126.1"/>
    <property type="molecule type" value="Genomic_DNA"/>
</dbReference>
<protein>
    <submittedName>
        <fullName evidence="12">Chromatin assembly factor 1 subunit p60</fullName>
    </submittedName>
</protein>
<dbReference type="SUPFAM" id="SSF50978">
    <property type="entry name" value="WD40 repeat-like"/>
    <property type="match status" value="1"/>
</dbReference>
<keyword evidence="6" id="KW-0156">Chromatin regulator</keyword>
<keyword evidence="5" id="KW-0227">DNA damage</keyword>
<evidence type="ECO:0000313" key="13">
    <source>
        <dbReference type="Proteomes" id="UP001497600"/>
    </source>
</evidence>
<feature type="region of interest" description="Disordered" evidence="10">
    <location>
        <begin position="217"/>
        <end position="236"/>
    </location>
</feature>
<feature type="repeat" description="WD" evidence="9">
    <location>
        <begin position="162"/>
        <end position="203"/>
    </location>
</feature>
<sequence length="542" mass="60534">MEANTITIHWHDENSPIYSVDFQASENNKSPRFATGGGDNNIRLWDVQYTPFAVNYLSTLSKHTQAVNAVKFDRTGNLLASAGDDGSLIIWKRSDTIVKEFGSEDDDDAKESWIAKNILRSSTSEIYDISWSPDSKFIATGSMDNITRVYSVEAPIGQVFQLNEHSHYVQGVAWDPLGKYLATQSADRSVNVYELMANNEPKLLGKSQKANFSIVEPSTASHTPDRNIESNSIEPDSTLDPIQSVILAATSAAVASTSTTPIAPIPKKSRTSLLYHSETLQSFFRRLTFSPDGSLLLAPSGVFKPDGEESEETNTIYIYTRAGLGKGPVCHIPGMKKPAIAISFSPIKYTIDKSESEAAFQLPYKMVFAVATQDSVIVYDTVNLKPLGYASNLHYSTITDLVWNKDGQSIIVSSTDGFCSSIIFKEGIFGKKENREGEELRVKVKEELKKESKEEHKEEFKEEHKEEHEEELMEERKEALKDIKTTPIEQFVHSTKISIEQKATQPTNPSIESSNVVDKNIHKQEVKEVPTKKRRIQPILIE</sequence>
<keyword evidence="3 9" id="KW-0853">WD repeat</keyword>